<dbReference type="RefSeq" id="XP_064656666.1">
    <property type="nucleotide sequence ID" value="XM_064804824.1"/>
</dbReference>
<dbReference type="InterPro" id="IPR010730">
    <property type="entry name" value="HET"/>
</dbReference>
<dbReference type="GeneID" id="89928923"/>
<dbReference type="Pfam" id="PF26639">
    <property type="entry name" value="Het-6_barrel"/>
    <property type="match status" value="1"/>
</dbReference>
<dbReference type="Proteomes" id="UP001337655">
    <property type="component" value="Unassembled WGS sequence"/>
</dbReference>
<comment type="caution">
    <text evidence="2">The sequence shown here is derived from an EMBL/GenBank/DDBJ whole genome shotgun (WGS) entry which is preliminary data.</text>
</comment>
<keyword evidence="3" id="KW-1185">Reference proteome</keyword>
<dbReference type="PANTHER" id="PTHR24148">
    <property type="entry name" value="ANKYRIN REPEAT DOMAIN-CONTAINING PROTEIN 39 HOMOLOG-RELATED"/>
    <property type="match status" value="1"/>
</dbReference>
<reference evidence="2 3" key="1">
    <citation type="submission" date="2023-08" db="EMBL/GenBank/DDBJ databases">
        <title>Black Yeasts Isolated from many extreme environments.</title>
        <authorList>
            <person name="Coleine C."/>
            <person name="Stajich J.E."/>
            <person name="Selbmann L."/>
        </authorList>
    </citation>
    <scope>NUCLEOTIDE SEQUENCE [LARGE SCALE GENOMIC DNA]</scope>
    <source>
        <strain evidence="2 3">CCFEE 5935</strain>
    </source>
</reference>
<name>A0AAV9P6I2_9PEZI</name>
<proteinExistence type="predicted"/>
<protein>
    <recommendedName>
        <fullName evidence="1">Heterokaryon incompatibility domain-containing protein</fullName>
    </recommendedName>
</protein>
<gene>
    <name evidence="2" type="ORF">LTR77_007587</name>
</gene>
<evidence type="ECO:0000259" key="1">
    <source>
        <dbReference type="Pfam" id="PF06985"/>
    </source>
</evidence>
<organism evidence="2 3">
    <name type="scientific">Saxophila tyrrhenica</name>
    <dbReference type="NCBI Taxonomy" id="1690608"/>
    <lineage>
        <taxon>Eukaryota</taxon>
        <taxon>Fungi</taxon>
        <taxon>Dikarya</taxon>
        <taxon>Ascomycota</taxon>
        <taxon>Pezizomycotina</taxon>
        <taxon>Dothideomycetes</taxon>
        <taxon>Dothideomycetidae</taxon>
        <taxon>Mycosphaerellales</taxon>
        <taxon>Extremaceae</taxon>
        <taxon>Saxophila</taxon>
    </lineage>
</organism>
<dbReference type="EMBL" id="JAVRRT010000012">
    <property type="protein sequence ID" value="KAK5166858.1"/>
    <property type="molecule type" value="Genomic_DNA"/>
</dbReference>
<sequence>MESQQRFNVEQDFYSPIQPGEIRVLKAVSIKDLSFELQVVPLDKPPKYGALSYVWGDSTLCRQILLQGKPFWVTGNLFIALDRFRRGFDGNSVAPLKKPIWIDALCINQSDSEPATAERGAQVQRMAEIYHSAEMVYAWLGQPSDERCTRLAAAKMAEFERLFTRYVALRKKSKDWEAVSQTSNLFQDLANADAKKWTGQDESTIQAWQGVAQLWKSQWFRRAWTQQEGTVPEVDNLLTRRYETILRIPKKMVVKTHLLFGNAHTTWTAITAAWQVGGLILNADVPGSELLKDPDSDIAFQRLFEIRFGRALRLKAVDRFDLLETINRWYMLRKKSLFTEAAPMDPLETLNKFRLAECRDARDKVFAAMGLLPSLRARMQVDYKRSTLDTYICVVSSLLAAPGASLDFLGYVNRTPSLLAALKQRRPDTEWENFPSWLPNWCLPLKFPPLPKDLHVEITKTSDGHPLKDKTNATKGDTRTRTPVYNACGRQRSPDIVIQGRLLRSSGQNLDTVSGVMWLDTLTEESSKVLARWQISTDRYLDDKEFYQVRYHVSCADVKYKTGMEVSPVDRGYAIGPLIWADKATLTEEQLVEQSIMTYTYNTLRRYRALCITARGRLGLVFASTVVGDSIVALAGGQVLYVLRHTGTAEERDEYIGEAYVHGLMDGEVDGLVERGEVSTQTFVIQ</sequence>
<evidence type="ECO:0000313" key="3">
    <source>
        <dbReference type="Proteomes" id="UP001337655"/>
    </source>
</evidence>
<dbReference type="InterPro" id="IPR052895">
    <property type="entry name" value="HetReg/Transcr_Mod"/>
</dbReference>
<dbReference type="AlphaFoldDB" id="A0AAV9P6I2"/>
<dbReference type="PANTHER" id="PTHR24148:SF73">
    <property type="entry name" value="HET DOMAIN PROTEIN (AFU_ORTHOLOGUE AFUA_8G01020)"/>
    <property type="match status" value="1"/>
</dbReference>
<accession>A0AAV9P6I2</accession>
<feature type="domain" description="Heterokaryon incompatibility" evidence="1">
    <location>
        <begin position="48"/>
        <end position="228"/>
    </location>
</feature>
<evidence type="ECO:0000313" key="2">
    <source>
        <dbReference type="EMBL" id="KAK5166858.1"/>
    </source>
</evidence>
<dbReference type="Pfam" id="PF06985">
    <property type="entry name" value="HET"/>
    <property type="match status" value="1"/>
</dbReference>